<dbReference type="SMART" id="SM01020">
    <property type="entry name" value="B2-adapt-app_C"/>
    <property type="match status" value="1"/>
</dbReference>
<dbReference type="OrthoDB" id="497003at2759"/>
<dbReference type="eggNOG" id="KOG1061">
    <property type="taxonomic scope" value="Eukaryota"/>
</dbReference>
<proteinExistence type="inferred from homology"/>
<comment type="subcellular location">
    <subcellularLocation>
        <location evidence="1">Endomembrane system</location>
    </subcellularLocation>
</comment>
<protein>
    <recommendedName>
        <fullName evidence="6">Beta-adaptin appendage C-terminal subdomain domain-containing protein</fullName>
    </recommendedName>
</protein>
<dbReference type="GO" id="GO:0016192">
    <property type="term" value="P:vesicle-mediated transport"/>
    <property type="evidence" value="ECO:0007669"/>
    <property type="project" value="InterPro"/>
</dbReference>
<dbReference type="AlphaFoldDB" id="A4RVK7"/>
<dbReference type="EMBL" id="CP000584">
    <property type="protein sequence ID" value="ABO95728.1"/>
    <property type="molecule type" value="Genomic_DNA"/>
</dbReference>
<keyword evidence="3" id="KW-0813">Transport</keyword>
<name>A4RVK7_OSTLU</name>
<organism evidence="7 8">
    <name type="scientific">Ostreococcus lucimarinus (strain CCE9901)</name>
    <dbReference type="NCBI Taxonomy" id="436017"/>
    <lineage>
        <taxon>Eukaryota</taxon>
        <taxon>Viridiplantae</taxon>
        <taxon>Chlorophyta</taxon>
        <taxon>Mamiellophyceae</taxon>
        <taxon>Mamiellales</taxon>
        <taxon>Bathycoccaceae</taxon>
        <taxon>Ostreococcus</taxon>
    </lineage>
</organism>
<evidence type="ECO:0000259" key="6">
    <source>
        <dbReference type="SMART" id="SM01020"/>
    </source>
</evidence>
<dbReference type="GeneID" id="5001378"/>
<dbReference type="GO" id="GO:0012505">
    <property type="term" value="C:endomembrane system"/>
    <property type="evidence" value="ECO:0007669"/>
    <property type="project" value="UniProtKB-SubCell"/>
</dbReference>
<evidence type="ECO:0000313" key="8">
    <source>
        <dbReference type="Proteomes" id="UP000001568"/>
    </source>
</evidence>
<accession>A4RVK7</accession>
<evidence type="ECO:0000256" key="2">
    <source>
        <dbReference type="ARBA" id="ARBA00006613"/>
    </source>
</evidence>
<dbReference type="OMA" id="CHHARRE"/>
<dbReference type="GO" id="GO:0030131">
    <property type="term" value="C:clathrin adaptor complex"/>
    <property type="evidence" value="ECO:0007669"/>
    <property type="project" value="InterPro"/>
</dbReference>
<dbReference type="Proteomes" id="UP000001568">
    <property type="component" value="Chromosome 4"/>
</dbReference>
<dbReference type="GO" id="GO:0006886">
    <property type="term" value="P:intracellular protein transport"/>
    <property type="evidence" value="ECO:0007669"/>
    <property type="project" value="InterPro"/>
</dbReference>
<dbReference type="InterPro" id="IPR012295">
    <property type="entry name" value="TBP_dom_sf"/>
</dbReference>
<dbReference type="Pfam" id="PF01602">
    <property type="entry name" value="Adaptin_N"/>
    <property type="match status" value="1"/>
</dbReference>
<evidence type="ECO:0000313" key="7">
    <source>
        <dbReference type="EMBL" id="ABO95728.1"/>
    </source>
</evidence>
<dbReference type="PANTHER" id="PTHR11134">
    <property type="entry name" value="ADAPTOR COMPLEX SUBUNIT BETA FAMILY MEMBER"/>
    <property type="match status" value="1"/>
</dbReference>
<keyword evidence="5" id="KW-0472">Membrane</keyword>
<dbReference type="InterPro" id="IPR002553">
    <property type="entry name" value="Clathrin/coatomer_adapt-like_N"/>
</dbReference>
<dbReference type="InterPro" id="IPR015151">
    <property type="entry name" value="B-adaptin_app_sub_C"/>
</dbReference>
<dbReference type="Gene3D" id="3.30.310.10">
    <property type="entry name" value="TATA-Binding Protein"/>
    <property type="match status" value="1"/>
</dbReference>
<dbReference type="InterPro" id="IPR016024">
    <property type="entry name" value="ARM-type_fold"/>
</dbReference>
<keyword evidence="4" id="KW-0653">Protein transport</keyword>
<sequence>MPSTAKSPSKRADDVAELSKALKLLSSKQSDDDRANAQRRHVLRRVLNLLTIAVDVSKLFPDVVLNAHTVDVACKKLIYAYICHHARRERELATLAVNALQKDCASANETIRGLAIRSIAGLGVDDLIEYATACVMAGLRDAGGYPRAVAAMGALKVYDLNPSAVRETGILDALREMLVNDTDAGVVGNCLIVLREIDGIESLATKPIVYALINRIKSFSEWNQALILELVGAYEIQNKDETFDIMNALESRLSAPNSAIVLGTVKVFLNITLEMPDVHQQVLERIKAPLFTLANGGTVETSYAVWAHVRLLVKRAPILFSTDYKNFYFRGSDSGAVKSLKLSMLVAVADAQNTYDIVTELTEYVTDADIGIARAAVRAVGEIALSAADDLEGIVDRLLQYFDLDIEHVTAETIISVVNVLRKRPKYAVQCVQAIKNIDLIDVVPSRARGALVWMYGEYGEDIPLAPYFIEPVLTNFGDEPSANVRSQLLSSAMKLFFKRAPEMQAMLGAALLAGSCDTNQEVRDLASLYYRLLERDVRAAEKVVNSRDKSSPIYTFKETVIEDETFDKVFNEFNTLSVLYERPEVKFVDPDAFTRRARVDADEMDDIAAGGGGSLIDHSMDMIDLGDTDEEKASASGGSAVDLLSLLDVDVPAAPQSVDAPPAVFALDPLPALDSTSFQMKWTSAAVVATGLQATLRSNALASAAQVTQHLAPRGVATMASGGPSNAMKFYFYAIDNGNREIFLVEALIDATARAATFTAKCDGRGTNFVAFQRLFAEALSSIP</sequence>
<dbReference type="Gene3D" id="1.25.10.10">
    <property type="entry name" value="Leucine-rich Repeat Variant"/>
    <property type="match status" value="1"/>
</dbReference>
<dbReference type="KEGG" id="olu:OSTLU_86921"/>
<evidence type="ECO:0000256" key="5">
    <source>
        <dbReference type="ARBA" id="ARBA00023136"/>
    </source>
</evidence>
<dbReference type="HOGENOM" id="CLU_006320_4_5_1"/>
<dbReference type="InterPro" id="IPR026739">
    <property type="entry name" value="AP_beta"/>
</dbReference>
<dbReference type="RefSeq" id="XP_001417435.1">
    <property type="nucleotide sequence ID" value="XM_001417398.1"/>
</dbReference>
<dbReference type="Gramene" id="ABO95728">
    <property type="protein sequence ID" value="ABO95728"/>
    <property type="gene ID" value="OSTLU_86921"/>
</dbReference>
<comment type="similarity">
    <text evidence="2">Belongs to the adaptor complexes large subunit family.</text>
</comment>
<evidence type="ECO:0000256" key="1">
    <source>
        <dbReference type="ARBA" id="ARBA00004308"/>
    </source>
</evidence>
<feature type="domain" description="Beta-adaptin appendage C-terminal subdomain" evidence="6">
    <location>
        <begin position="666"/>
        <end position="782"/>
    </location>
</feature>
<dbReference type="STRING" id="436017.A4RVK7"/>
<evidence type="ECO:0000256" key="4">
    <source>
        <dbReference type="ARBA" id="ARBA00022927"/>
    </source>
</evidence>
<dbReference type="Pfam" id="PF09066">
    <property type="entry name" value="B2-adapt-app_C"/>
    <property type="match status" value="1"/>
</dbReference>
<keyword evidence="8" id="KW-1185">Reference proteome</keyword>
<dbReference type="SUPFAM" id="SSF48371">
    <property type="entry name" value="ARM repeat"/>
    <property type="match status" value="1"/>
</dbReference>
<dbReference type="InterPro" id="IPR011989">
    <property type="entry name" value="ARM-like"/>
</dbReference>
<evidence type="ECO:0000256" key="3">
    <source>
        <dbReference type="ARBA" id="ARBA00022448"/>
    </source>
</evidence>
<reference evidence="7 8" key="1">
    <citation type="journal article" date="2007" name="Proc. Natl. Acad. Sci. U.S.A.">
        <title>The tiny eukaryote Ostreococcus provides genomic insights into the paradox of plankton speciation.</title>
        <authorList>
            <person name="Palenik B."/>
            <person name="Grimwood J."/>
            <person name="Aerts A."/>
            <person name="Rouze P."/>
            <person name="Salamov A."/>
            <person name="Putnam N."/>
            <person name="Dupont C."/>
            <person name="Jorgensen R."/>
            <person name="Derelle E."/>
            <person name="Rombauts S."/>
            <person name="Zhou K."/>
            <person name="Otillar R."/>
            <person name="Merchant S.S."/>
            <person name="Podell S."/>
            <person name="Gaasterland T."/>
            <person name="Napoli C."/>
            <person name="Gendler K."/>
            <person name="Manuell A."/>
            <person name="Tai V."/>
            <person name="Vallon O."/>
            <person name="Piganeau G."/>
            <person name="Jancek S."/>
            <person name="Heijde M."/>
            <person name="Jabbari K."/>
            <person name="Bowler C."/>
            <person name="Lohr M."/>
            <person name="Robbens S."/>
            <person name="Werner G."/>
            <person name="Dubchak I."/>
            <person name="Pazour G.J."/>
            <person name="Ren Q."/>
            <person name="Paulsen I."/>
            <person name="Delwiche C."/>
            <person name="Schmutz J."/>
            <person name="Rokhsar D."/>
            <person name="Van de Peer Y."/>
            <person name="Moreau H."/>
            <person name="Grigoriev I.V."/>
        </authorList>
    </citation>
    <scope>NUCLEOTIDE SEQUENCE [LARGE SCALE GENOMIC DNA]</scope>
    <source>
        <strain evidence="7 8">CCE9901</strain>
    </source>
</reference>
<gene>
    <name evidence="7" type="ORF">OSTLU_86921</name>
</gene>